<comment type="similarity">
    <text evidence="3">Belongs to the cytochrome P450 family.</text>
</comment>
<evidence type="ECO:0000256" key="2">
    <source>
        <dbReference type="ARBA" id="ARBA00004167"/>
    </source>
</evidence>
<keyword evidence="7 13" id="KW-1133">Transmembrane helix</keyword>
<evidence type="ECO:0000313" key="14">
    <source>
        <dbReference type="EMBL" id="KAK6947046.1"/>
    </source>
</evidence>
<accession>A0AAN8WE51</accession>
<comment type="cofactor">
    <cofactor evidence="1">
        <name>heme</name>
        <dbReference type="ChEBI" id="CHEBI:30413"/>
    </cofactor>
</comment>
<comment type="caution">
    <text evidence="14">The sequence shown here is derived from an EMBL/GenBank/DDBJ whole genome shotgun (WGS) entry which is preliminary data.</text>
</comment>
<dbReference type="GO" id="GO:0005506">
    <property type="term" value="F:iron ion binding"/>
    <property type="evidence" value="ECO:0007669"/>
    <property type="project" value="InterPro"/>
</dbReference>
<dbReference type="Proteomes" id="UP001370490">
    <property type="component" value="Unassembled WGS sequence"/>
</dbReference>
<evidence type="ECO:0000256" key="12">
    <source>
        <dbReference type="SAM" id="Coils"/>
    </source>
</evidence>
<feature type="transmembrane region" description="Helical" evidence="13">
    <location>
        <begin position="23"/>
        <end position="40"/>
    </location>
</feature>
<dbReference type="PANTHER" id="PTHR47953">
    <property type="entry name" value="OS08G0105600 PROTEIN"/>
    <property type="match status" value="1"/>
</dbReference>
<keyword evidence="11 13" id="KW-0472">Membrane</keyword>
<dbReference type="PANTHER" id="PTHR47953:SF19">
    <property type="entry name" value="OS06G0641600 PROTEIN"/>
    <property type="match status" value="1"/>
</dbReference>
<evidence type="ECO:0000256" key="6">
    <source>
        <dbReference type="ARBA" id="ARBA00022723"/>
    </source>
</evidence>
<evidence type="ECO:0000313" key="15">
    <source>
        <dbReference type="Proteomes" id="UP001370490"/>
    </source>
</evidence>
<evidence type="ECO:0000256" key="5">
    <source>
        <dbReference type="ARBA" id="ARBA00022692"/>
    </source>
</evidence>
<keyword evidence="8" id="KW-0560">Oxidoreductase</keyword>
<gene>
    <name evidence="14" type="ORF">RJ641_000519</name>
</gene>
<evidence type="ECO:0000256" key="7">
    <source>
        <dbReference type="ARBA" id="ARBA00022989"/>
    </source>
</evidence>
<proteinExistence type="inferred from homology"/>
<dbReference type="InterPro" id="IPR052306">
    <property type="entry name" value="CYP450_71D"/>
</dbReference>
<dbReference type="GO" id="GO:0020037">
    <property type="term" value="F:heme binding"/>
    <property type="evidence" value="ECO:0007669"/>
    <property type="project" value="InterPro"/>
</dbReference>
<evidence type="ECO:0000256" key="9">
    <source>
        <dbReference type="ARBA" id="ARBA00023004"/>
    </source>
</evidence>
<evidence type="ECO:0000256" key="13">
    <source>
        <dbReference type="SAM" id="Phobius"/>
    </source>
</evidence>
<reference evidence="14 15" key="1">
    <citation type="submission" date="2023-12" db="EMBL/GenBank/DDBJ databases">
        <title>A high-quality genome assembly for Dillenia turbinata (Dilleniales).</title>
        <authorList>
            <person name="Chanderbali A."/>
        </authorList>
    </citation>
    <scope>NUCLEOTIDE SEQUENCE [LARGE SCALE GENOMIC DNA]</scope>
    <source>
        <strain evidence="14">LSX21</strain>
        <tissue evidence="14">Leaf</tissue>
    </source>
</reference>
<keyword evidence="9" id="KW-0408">Iron</keyword>
<keyword evidence="5 13" id="KW-0812">Transmembrane</keyword>
<feature type="coiled-coil region" evidence="12">
    <location>
        <begin position="85"/>
        <end position="127"/>
    </location>
</feature>
<organism evidence="14 15">
    <name type="scientific">Dillenia turbinata</name>
    <dbReference type="NCBI Taxonomy" id="194707"/>
    <lineage>
        <taxon>Eukaryota</taxon>
        <taxon>Viridiplantae</taxon>
        <taxon>Streptophyta</taxon>
        <taxon>Embryophyta</taxon>
        <taxon>Tracheophyta</taxon>
        <taxon>Spermatophyta</taxon>
        <taxon>Magnoliopsida</taxon>
        <taxon>eudicotyledons</taxon>
        <taxon>Gunneridae</taxon>
        <taxon>Pentapetalae</taxon>
        <taxon>Dilleniales</taxon>
        <taxon>Dilleniaceae</taxon>
        <taxon>Dillenia</taxon>
    </lineage>
</organism>
<keyword evidence="4" id="KW-0349">Heme</keyword>
<protein>
    <submittedName>
        <fullName evidence="14">Uncharacterized protein</fullName>
    </submittedName>
</protein>
<feature type="non-terminal residue" evidence="14">
    <location>
        <position position="139"/>
    </location>
</feature>
<evidence type="ECO:0000256" key="11">
    <source>
        <dbReference type="ARBA" id="ARBA00023136"/>
    </source>
</evidence>
<evidence type="ECO:0000256" key="4">
    <source>
        <dbReference type="ARBA" id="ARBA00022617"/>
    </source>
</evidence>
<dbReference type="GO" id="GO:0016705">
    <property type="term" value="F:oxidoreductase activity, acting on paired donors, with incorporation or reduction of molecular oxygen"/>
    <property type="evidence" value="ECO:0007669"/>
    <property type="project" value="InterPro"/>
</dbReference>
<keyword evidence="10" id="KW-0503">Monooxygenase</keyword>
<dbReference type="GO" id="GO:0004497">
    <property type="term" value="F:monooxygenase activity"/>
    <property type="evidence" value="ECO:0007669"/>
    <property type="project" value="UniProtKB-KW"/>
</dbReference>
<keyword evidence="15" id="KW-1185">Reference proteome</keyword>
<dbReference type="SUPFAM" id="SSF48264">
    <property type="entry name" value="Cytochrome P450"/>
    <property type="match status" value="1"/>
</dbReference>
<keyword evidence="6" id="KW-0479">Metal-binding</keyword>
<name>A0AAN8WE51_9MAGN</name>
<evidence type="ECO:0000256" key="10">
    <source>
        <dbReference type="ARBA" id="ARBA00023033"/>
    </source>
</evidence>
<evidence type="ECO:0000256" key="8">
    <source>
        <dbReference type="ARBA" id="ARBA00023002"/>
    </source>
</evidence>
<dbReference type="GO" id="GO:0016020">
    <property type="term" value="C:membrane"/>
    <property type="evidence" value="ECO:0007669"/>
    <property type="project" value="UniProtKB-SubCell"/>
</dbReference>
<keyword evidence="12" id="KW-0175">Coiled coil</keyword>
<sequence>MVTSSIPRKNIHALNSLYMGRQFPSVPVLFAFLLFTFMILRKLLEGIEENLHHGVFILAIKEPLERGGGFNIVDMDPQVKLLELITRMRAKLEKLHGEIDKTTENIINEHKESKKAATTHKQDYEEDDHVDILLRIQAK</sequence>
<evidence type="ECO:0000256" key="3">
    <source>
        <dbReference type="ARBA" id="ARBA00010617"/>
    </source>
</evidence>
<dbReference type="InterPro" id="IPR036396">
    <property type="entry name" value="Cyt_P450_sf"/>
</dbReference>
<dbReference type="AlphaFoldDB" id="A0AAN8WE51"/>
<dbReference type="EMBL" id="JBAMMX010000001">
    <property type="protein sequence ID" value="KAK6947046.1"/>
    <property type="molecule type" value="Genomic_DNA"/>
</dbReference>
<comment type="subcellular location">
    <subcellularLocation>
        <location evidence="2">Membrane</location>
        <topology evidence="2">Single-pass membrane protein</topology>
    </subcellularLocation>
</comment>
<evidence type="ECO:0000256" key="1">
    <source>
        <dbReference type="ARBA" id="ARBA00001971"/>
    </source>
</evidence>